<comment type="caution">
    <text evidence="1">The sequence shown here is derived from an EMBL/GenBank/DDBJ whole genome shotgun (WGS) entry which is preliminary data.</text>
</comment>
<reference evidence="1" key="1">
    <citation type="journal article" date="2025" name="Int. J. Syst. Evol. Microbiol.">
        <title>Inconstantimicrobium mannanitabidum sp. nov., a novel member of the family Clostridiaceae isolated from anoxic soil under the treatment of reductive soil disinfestation.</title>
        <authorList>
            <person name="Ueki A."/>
            <person name="Tonouchi A."/>
            <person name="Honma S."/>
            <person name="Kaku N."/>
            <person name="Ueki K."/>
        </authorList>
    </citation>
    <scope>NUCLEOTIDE SEQUENCE</scope>
    <source>
        <strain evidence="1">TW13</strain>
    </source>
</reference>
<dbReference type="Proteomes" id="UP001058074">
    <property type="component" value="Unassembled WGS sequence"/>
</dbReference>
<name>A0ACB5R8V1_9CLOT</name>
<dbReference type="EMBL" id="BROD01000001">
    <property type="protein sequence ID" value="GKX65602.1"/>
    <property type="molecule type" value="Genomic_DNA"/>
</dbReference>
<proteinExistence type="predicted"/>
<gene>
    <name evidence="1" type="ORF">rsdtw13_08600</name>
</gene>
<organism evidence="1 2">
    <name type="scientific">Inconstantimicrobium mannanitabidum</name>
    <dbReference type="NCBI Taxonomy" id="1604901"/>
    <lineage>
        <taxon>Bacteria</taxon>
        <taxon>Bacillati</taxon>
        <taxon>Bacillota</taxon>
        <taxon>Clostridia</taxon>
        <taxon>Eubacteriales</taxon>
        <taxon>Clostridiaceae</taxon>
        <taxon>Inconstantimicrobium</taxon>
    </lineage>
</organism>
<evidence type="ECO:0000313" key="2">
    <source>
        <dbReference type="Proteomes" id="UP001058074"/>
    </source>
</evidence>
<sequence>MAIAENKDKIMVVSKKATKDKLIELAEKDGRTLSNFCNMIFENYLSELEKATK</sequence>
<evidence type="ECO:0000313" key="1">
    <source>
        <dbReference type="EMBL" id="GKX65602.1"/>
    </source>
</evidence>
<keyword evidence="2" id="KW-1185">Reference proteome</keyword>
<protein>
    <submittedName>
        <fullName evidence="1">Uncharacterized protein</fullName>
    </submittedName>
</protein>
<accession>A0ACB5R8V1</accession>